<evidence type="ECO:0000313" key="2">
    <source>
        <dbReference type="EMBL" id="KIP59692.1"/>
    </source>
</evidence>
<comment type="function">
    <text evidence="1">Could be involved in insertion of integral membrane proteins into the membrane.</text>
</comment>
<proteinExistence type="inferred from homology"/>
<dbReference type="OrthoDB" id="9801753at2"/>
<sequence>MGKIVKFISKALVWLLCLPILFYQRCISPFTPPSCRFTPTCSEYAREAIVKHGPIKGLYLAIRRILRCHPWGGSGYDPVP</sequence>
<keyword evidence="3" id="KW-1185">Reference proteome</keyword>
<dbReference type="RefSeq" id="WP_022317025.1">
    <property type="nucleotide sequence ID" value="NZ_DAIPDX010000033.1"/>
</dbReference>
<keyword evidence="1" id="KW-1003">Cell membrane</keyword>
<dbReference type="AlphaFoldDB" id="A0A0D0I2Q2"/>
<dbReference type="HAMAP" id="MF_00386">
    <property type="entry name" value="UPF0161_YidD"/>
    <property type="match status" value="1"/>
</dbReference>
<accession>A0A0D0I2Q2</accession>
<dbReference type="EMBL" id="JXQK01000091">
    <property type="protein sequence ID" value="KIP59692.1"/>
    <property type="molecule type" value="Genomic_DNA"/>
</dbReference>
<protein>
    <recommendedName>
        <fullName evidence="1">Putative membrane protein insertion efficiency factor</fullName>
    </recommendedName>
</protein>
<dbReference type="STRING" id="1602171.ST44_13120"/>
<keyword evidence="1" id="KW-0472">Membrane</keyword>
<dbReference type="InterPro" id="IPR002696">
    <property type="entry name" value="Membr_insert_effic_factor_YidD"/>
</dbReference>
<gene>
    <name evidence="2" type="ORF">ST44_13120</name>
</gene>
<reference evidence="2 3" key="1">
    <citation type="submission" date="2015-01" db="EMBL/GenBank/DDBJ databases">
        <title>Comparative genomics of non-oral Prevotella species.</title>
        <authorList>
            <person name="Accetto T."/>
            <person name="Nograsek B."/>
            <person name="Avgustin G."/>
        </authorList>
    </citation>
    <scope>NUCLEOTIDE SEQUENCE [LARGE SCALE GENOMIC DNA]</scope>
    <source>
        <strain evidence="2 3">P5-119</strain>
    </source>
</reference>
<dbReference type="Proteomes" id="UP000032046">
    <property type="component" value="Unassembled WGS sequence"/>
</dbReference>
<dbReference type="NCBIfam" id="TIGR00278">
    <property type="entry name" value="membrane protein insertion efficiency factor YidD"/>
    <property type="match status" value="1"/>
</dbReference>
<comment type="similarity">
    <text evidence="1">Belongs to the UPF0161 family.</text>
</comment>
<dbReference type="PANTHER" id="PTHR33383">
    <property type="entry name" value="MEMBRANE PROTEIN INSERTION EFFICIENCY FACTOR-RELATED"/>
    <property type="match status" value="1"/>
</dbReference>
<organism evidence="2 3">
    <name type="scientific">Prevotella pectinovora</name>
    <dbReference type="NCBI Taxonomy" id="1602169"/>
    <lineage>
        <taxon>Bacteria</taxon>
        <taxon>Pseudomonadati</taxon>
        <taxon>Bacteroidota</taxon>
        <taxon>Bacteroidia</taxon>
        <taxon>Bacteroidales</taxon>
        <taxon>Prevotellaceae</taxon>
        <taxon>Prevotella</taxon>
    </lineage>
</organism>
<dbReference type="PANTHER" id="PTHR33383:SF1">
    <property type="entry name" value="MEMBRANE PROTEIN INSERTION EFFICIENCY FACTOR-RELATED"/>
    <property type="match status" value="1"/>
</dbReference>
<evidence type="ECO:0000256" key="1">
    <source>
        <dbReference type="HAMAP-Rule" id="MF_00386"/>
    </source>
</evidence>
<dbReference type="SMART" id="SM01234">
    <property type="entry name" value="Haemolytic"/>
    <property type="match status" value="1"/>
</dbReference>
<comment type="subcellular location">
    <subcellularLocation>
        <location evidence="1">Cell membrane</location>
        <topology evidence="1">Peripheral membrane protein</topology>
        <orientation evidence="1">Cytoplasmic side</orientation>
    </subcellularLocation>
</comment>
<dbReference type="GO" id="GO:0005886">
    <property type="term" value="C:plasma membrane"/>
    <property type="evidence" value="ECO:0007669"/>
    <property type="project" value="UniProtKB-SubCell"/>
</dbReference>
<name>A0A0D0I2Q2_9BACT</name>
<comment type="caution">
    <text evidence="2">The sequence shown here is derived from an EMBL/GenBank/DDBJ whole genome shotgun (WGS) entry which is preliminary data.</text>
</comment>
<evidence type="ECO:0000313" key="3">
    <source>
        <dbReference type="Proteomes" id="UP000032046"/>
    </source>
</evidence>
<dbReference type="Pfam" id="PF01809">
    <property type="entry name" value="YidD"/>
    <property type="match status" value="1"/>
</dbReference>